<feature type="region of interest" description="Disordered" evidence="1">
    <location>
        <begin position="1"/>
        <end position="46"/>
    </location>
</feature>
<comment type="caution">
    <text evidence="2">The sequence shown here is derived from an EMBL/GenBank/DDBJ whole genome shotgun (WGS) entry which is preliminary data.</text>
</comment>
<dbReference type="AlphaFoldDB" id="A0A1R3KST9"/>
<evidence type="ECO:0000313" key="3">
    <source>
        <dbReference type="Proteomes" id="UP000187203"/>
    </source>
</evidence>
<keyword evidence="3" id="KW-1185">Reference proteome</keyword>
<evidence type="ECO:0000313" key="2">
    <source>
        <dbReference type="EMBL" id="OMP10161.1"/>
    </source>
</evidence>
<dbReference type="EMBL" id="AWUE01012001">
    <property type="protein sequence ID" value="OMP10161.1"/>
    <property type="molecule type" value="Genomic_DNA"/>
</dbReference>
<sequence length="46" mass="5011">MASKLPPKCSPLPPGLGAFEPKRKKSFKEKQSEKGKELETGKGIKV</sequence>
<feature type="compositionally biased region" description="Basic and acidic residues" evidence="1">
    <location>
        <begin position="28"/>
        <end position="46"/>
    </location>
</feature>
<organism evidence="2 3">
    <name type="scientific">Corchorus olitorius</name>
    <dbReference type="NCBI Taxonomy" id="93759"/>
    <lineage>
        <taxon>Eukaryota</taxon>
        <taxon>Viridiplantae</taxon>
        <taxon>Streptophyta</taxon>
        <taxon>Embryophyta</taxon>
        <taxon>Tracheophyta</taxon>
        <taxon>Spermatophyta</taxon>
        <taxon>Magnoliopsida</taxon>
        <taxon>eudicotyledons</taxon>
        <taxon>Gunneridae</taxon>
        <taxon>Pentapetalae</taxon>
        <taxon>rosids</taxon>
        <taxon>malvids</taxon>
        <taxon>Malvales</taxon>
        <taxon>Malvaceae</taxon>
        <taxon>Grewioideae</taxon>
        <taxon>Apeibeae</taxon>
        <taxon>Corchorus</taxon>
    </lineage>
</organism>
<protein>
    <submittedName>
        <fullName evidence="2">Uncharacterized protein</fullName>
    </submittedName>
</protein>
<accession>A0A1R3KST9</accession>
<name>A0A1R3KST9_9ROSI</name>
<proteinExistence type="predicted"/>
<reference evidence="3" key="1">
    <citation type="submission" date="2013-09" db="EMBL/GenBank/DDBJ databases">
        <title>Corchorus olitorius genome sequencing.</title>
        <authorList>
            <person name="Alam M."/>
            <person name="Haque M.S."/>
            <person name="Islam M.S."/>
            <person name="Emdad E.M."/>
            <person name="Islam M.M."/>
            <person name="Ahmed B."/>
            <person name="Halim A."/>
            <person name="Hossen Q.M.M."/>
            <person name="Hossain M.Z."/>
            <person name="Ahmed R."/>
            <person name="Khan M.M."/>
            <person name="Islam R."/>
            <person name="Rashid M.M."/>
            <person name="Khan S.A."/>
            <person name="Rahman M.S."/>
            <person name="Alam M."/>
            <person name="Yahiya A.S."/>
            <person name="Khan M.S."/>
            <person name="Azam M.S."/>
            <person name="Haque T."/>
            <person name="Lashkar M.Z.H."/>
            <person name="Akhand A.I."/>
            <person name="Morshed G."/>
            <person name="Roy S."/>
            <person name="Uddin K.S."/>
            <person name="Rabeya T."/>
            <person name="Hossain A.S."/>
            <person name="Chowdhury A."/>
            <person name="Snigdha A.R."/>
            <person name="Mortoza M.S."/>
            <person name="Matin S.A."/>
            <person name="Hoque S.M.E."/>
            <person name="Islam M.K."/>
            <person name="Roy D.K."/>
            <person name="Haider R."/>
            <person name="Moosa M.M."/>
            <person name="Elias S.M."/>
            <person name="Hasan A.M."/>
            <person name="Jahan S."/>
            <person name="Shafiuddin M."/>
            <person name="Mahmood N."/>
            <person name="Shommy N.S."/>
        </authorList>
    </citation>
    <scope>NUCLEOTIDE SEQUENCE [LARGE SCALE GENOMIC DNA]</scope>
    <source>
        <strain evidence="3">cv. O-4</strain>
    </source>
</reference>
<dbReference type="Proteomes" id="UP000187203">
    <property type="component" value="Unassembled WGS sequence"/>
</dbReference>
<evidence type="ECO:0000256" key="1">
    <source>
        <dbReference type="SAM" id="MobiDB-lite"/>
    </source>
</evidence>
<gene>
    <name evidence="2" type="ORF">COLO4_04765</name>
</gene>